<dbReference type="Gene3D" id="1.10.357.10">
    <property type="entry name" value="Tetracycline Repressor, domain 2"/>
    <property type="match status" value="1"/>
</dbReference>
<feature type="domain" description="HTH tetR-type" evidence="3">
    <location>
        <begin position="9"/>
        <end position="69"/>
    </location>
</feature>
<dbReference type="InterPro" id="IPR009057">
    <property type="entry name" value="Homeodomain-like_sf"/>
</dbReference>
<name>A0ABT4IAA3_9ACTO</name>
<reference evidence="4" key="1">
    <citation type="submission" date="2022-10" db="EMBL/GenBank/DDBJ databases">
        <title>Genome sequence of Actinomyces israelii ATCC 10048.</title>
        <authorList>
            <person name="Watt R.M."/>
            <person name="Tong W.M."/>
        </authorList>
    </citation>
    <scope>NUCLEOTIDE SEQUENCE</scope>
    <source>
        <strain evidence="4">ATCC 10048</strain>
    </source>
</reference>
<evidence type="ECO:0000256" key="2">
    <source>
        <dbReference type="PROSITE-ProRule" id="PRU00335"/>
    </source>
</evidence>
<dbReference type="EMBL" id="JAPTMY010000026">
    <property type="protein sequence ID" value="MCZ0858655.1"/>
    <property type="molecule type" value="Genomic_DNA"/>
</dbReference>
<evidence type="ECO:0000259" key="3">
    <source>
        <dbReference type="PROSITE" id="PS50977"/>
    </source>
</evidence>
<evidence type="ECO:0000313" key="5">
    <source>
        <dbReference type="Proteomes" id="UP001072034"/>
    </source>
</evidence>
<dbReference type="InterPro" id="IPR023772">
    <property type="entry name" value="DNA-bd_HTH_TetR-type_CS"/>
</dbReference>
<dbReference type="Proteomes" id="UP001072034">
    <property type="component" value="Unassembled WGS sequence"/>
</dbReference>
<dbReference type="PROSITE" id="PS50977">
    <property type="entry name" value="HTH_TETR_2"/>
    <property type="match status" value="1"/>
</dbReference>
<feature type="DNA-binding region" description="H-T-H motif" evidence="2">
    <location>
        <begin position="32"/>
        <end position="51"/>
    </location>
</feature>
<evidence type="ECO:0000313" key="4">
    <source>
        <dbReference type="EMBL" id="MCZ0858655.1"/>
    </source>
</evidence>
<comment type="caution">
    <text evidence="4">The sequence shown here is derived from an EMBL/GenBank/DDBJ whole genome shotgun (WGS) entry which is preliminary data.</text>
</comment>
<evidence type="ECO:0000256" key="1">
    <source>
        <dbReference type="ARBA" id="ARBA00023125"/>
    </source>
</evidence>
<dbReference type="PANTHER" id="PTHR30055">
    <property type="entry name" value="HTH-TYPE TRANSCRIPTIONAL REGULATOR RUTR"/>
    <property type="match status" value="1"/>
</dbReference>
<keyword evidence="5" id="KW-1185">Reference proteome</keyword>
<organism evidence="4 5">
    <name type="scientific">Actinomyces israelii</name>
    <dbReference type="NCBI Taxonomy" id="1659"/>
    <lineage>
        <taxon>Bacteria</taxon>
        <taxon>Bacillati</taxon>
        <taxon>Actinomycetota</taxon>
        <taxon>Actinomycetes</taxon>
        <taxon>Actinomycetales</taxon>
        <taxon>Actinomycetaceae</taxon>
        <taxon>Actinomyces</taxon>
    </lineage>
</organism>
<dbReference type="PROSITE" id="PS01081">
    <property type="entry name" value="HTH_TETR_1"/>
    <property type="match status" value="1"/>
</dbReference>
<dbReference type="RefSeq" id="WP_268918013.1">
    <property type="nucleotide sequence ID" value="NZ_JAPTMY010000026.1"/>
</dbReference>
<dbReference type="Pfam" id="PF00440">
    <property type="entry name" value="TetR_N"/>
    <property type="match status" value="1"/>
</dbReference>
<dbReference type="InterPro" id="IPR050109">
    <property type="entry name" value="HTH-type_TetR-like_transc_reg"/>
</dbReference>
<gene>
    <name evidence="4" type="ORF">OHJ16_11450</name>
</gene>
<sequence>MAPQHLSAPVRQAQILDAAHRLFLAKGYDATTIEDILDAVGIAKGTLYHHFPGKESILDAIVVRASDAIAERAARAASAPGPAPERFLAAVAAARAPEEDIELAQQLRSSGNLRFHVLSMTEGYARLVPILTRVVEEGVAAGELSTPDPHGSVEVILAAGLTLLEGGIFPPAEDGGGASAADASAARRQAALARTAALLLGADPVSISVPRRF</sequence>
<dbReference type="InterPro" id="IPR001647">
    <property type="entry name" value="HTH_TetR"/>
</dbReference>
<protein>
    <submittedName>
        <fullName evidence="4">Helix-turn-helix domain containing protein</fullName>
    </submittedName>
</protein>
<accession>A0ABT4IAA3</accession>
<dbReference type="SUPFAM" id="SSF46689">
    <property type="entry name" value="Homeodomain-like"/>
    <property type="match status" value="1"/>
</dbReference>
<proteinExistence type="predicted"/>
<keyword evidence="1 2" id="KW-0238">DNA-binding</keyword>
<dbReference type="PRINTS" id="PR00455">
    <property type="entry name" value="HTHTETR"/>
</dbReference>
<dbReference type="PANTHER" id="PTHR30055:SF226">
    <property type="entry name" value="HTH-TYPE TRANSCRIPTIONAL REGULATOR PKSA"/>
    <property type="match status" value="1"/>
</dbReference>